<dbReference type="SUPFAM" id="SSF51735">
    <property type="entry name" value="NAD(P)-binding Rossmann-fold domains"/>
    <property type="match status" value="1"/>
</dbReference>
<dbReference type="PANTHER" id="PTHR43355">
    <property type="entry name" value="FLAVIN REDUCTASE (NADPH)"/>
    <property type="match status" value="1"/>
</dbReference>
<evidence type="ECO:0000313" key="4">
    <source>
        <dbReference type="Proteomes" id="UP000777438"/>
    </source>
</evidence>
<evidence type="ECO:0000256" key="1">
    <source>
        <dbReference type="ARBA" id="ARBA00038376"/>
    </source>
</evidence>
<comment type="caution">
    <text evidence="3">The sequence shown here is derived from an EMBL/GenBank/DDBJ whole genome shotgun (WGS) entry which is preliminary data.</text>
</comment>
<sequence length="241" mass="26695">MAGSKVLVLGATGPAGVCLLRELLYRKHVTIVYARTPSKIPADLASNPLLEVMEGEMDNIDKLGSAVAKCNIVLSLLGPNSSQGRSLAPSLYPSYYSALFPLMRQYGVSRIFAMNSASAEDAQDSWVLVLYLLTFIIRVFVPNAYRTMRGISRVFEEEGRGLNWTLFRLANLPGNDDEESWRKDREDGPVYAGYVGKKGYTLSLKRAALARWLVDSTESGAPEWIGKMPALSALFRARFYI</sequence>
<evidence type="ECO:0000259" key="2">
    <source>
        <dbReference type="Pfam" id="PF13460"/>
    </source>
</evidence>
<dbReference type="PANTHER" id="PTHR43355:SF2">
    <property type="entry name" value="FLAVIN REDUCTASE (NADPH)"/>
    <property type="match status" value="1"/>
</dbReference>
<reference evidence="3 4" key="1">
    <citation type="journal article" date="2021" name="Nat. Commun.">
        <title>Genetic determinants of endophytism in the Arabidopsis root mycobiome.</title>
        <authorList>
            <person name="Mesny F."/>
            <person name="Miyauchi S."/>
            <person name="Thiergart T."/>
            <person name="Pickel B."/>
            <person name="Atanasova L."/>
            <person name="Karlsson M."/>
            <person name="Huettel B."/>
            <person name="Barry K.W."/>
            <person name="Haridas S."/>
            <person name="Chen C."/>
            <person name="Bauer D."/>
            <person name="Andreopoulos W."/>
            <person name="Pangilinan J."/>
            <person name="LaButti K."/>
            <person name="Riley R."/>
            <person name="Lipzen A."/>
            <person name="Clum A."/>
            <person name="Drula E."/>
            <person name="Henrissat B."/>
            <person name="Kohler A."/>
            <person name="Grigoriev I.V."/>
            <person name="Martin F.M."/>
            <person name="Hacquard S."/>
        </authorList>
    </citation>
    <scope>NUCLEOTIDE SEQUENCE [LARGE SCALE GENOMIC DNA]</scope>
    <source>
        <strain evidence="3 4">MPI-CAGE-CH-0241</strain>
    </source>
</reference>
<feature type="domain" description="NAD(P)-binding" evidence="2">
    <location>
        <begin position="10"/>
        <end position="216"/>
    </location>
</feature>
<dbReference type="InterPro" id="IPR016040">
    <property type="entry name" value="NAD(P)-bd_dom"/>
</dbReference>
<dbReference type="GO" id="GO:0016646">
    <property type="term" value="F:oxidoreductase activity, acting on the CH-NH group of donors, NAD or NADP as acceptor"/>
    <property type="evidence" value="ECO:0007669"/>
    <property type="project" value="TreeGrafter"/>
</dbReference>
<dbReference type="AlphaFoldDB" id="A0A9P8VLH6"/>
<dbReference type="EMBL" id="JAGPYM010000125">
    <property type="protein sequence ID" value="KAH6866247.1"/>
    <property type="molecule type" value="Genomic_DNA"/>
</dbReference>
<proteinExistence type="inferred from homology"/>
<name>A0A9P8VLH6_9HYPO</name>
<dbReference type="Gene3D" id="3.40.50.720">
    <property type="entry name" value="NAD(P)-binding Rossmann-like Domain"/>
    <property type="match status" value="1"/>
</dbReference>
<protein>
    <recommendedName>
        <fullName evidence="2">NAD(P)-binding domain-containing protein</fullName>
    </recommendedName>
</protein>
<keyword evidence="4" id="KW-1185">Reference proteome</keyword>
<dbReference type="Proteomes" id="UP000777438">
    <property type="component" value="Unassembled WGS sequence"/>
</dbReference>
<organism evidence="3 4">
    <name type="scientific">Thelonectria olida</name>
    <dbReference type="NCBI Taxonomy" id="1576542"/>
    <lineage>
        <taxon>Eukaryota</taxon>
        <taxon>Fungi</taxon>
        <taxon>Dikarya</taxon>
        <taxon>Ascomycota</taxon>
        <taxon>Pezizomycotina</taxon>
        <taxon>Sordariomycetes</taxon>
        <taxon>Hypocreomycetidae</taxon>
        <taxon>Hypocreales</taxon>
        <taxon>Nectriaceae</taxon>
        <taxon>Thelonectria</taxon>
    </lineage>
</organism>
<dbReference type="Pfam" id="PF13460">
    <property type="entry name" value="NAD_binding_10"/>
    <property type="match status" value="1"/>
</dbReference>
<dbReference type="InterPro" id="IPR051606">
    <property type="entry name" value="Polyketide_Oxido-like"/>
</dbReference>
<accession>A0A9P8VLH6</accession>
<evidence type="ECO:0000313" key="3">
    <source>
        <dbReference type="EMBL" id="KAH6866247.1"/>
    </source>
</evidence>
<gene>
    <name evidence="3" type="ORF">B0T10DRAFT_554114</name>
</gene>
<dbReference type="InterPro" id="IPR036291">
    <property type="entry name" value="NAD(P)-bd_dom_sf"/>
</dbReference>
<dbReference type="OrthoDB" id="10254221at2759"/>
<comment type="similarity">
    <text evidence="1">Belongs to the avfA family.</text>
</comment>